<sequence length="377" mass="42006">MKIAPFGVEQWMNAYEVGADANLGETCVDSLTLEGLLDLTGRKEEILRELLALRLSYGDIPGSDELRDRVAGLHDRQGRENVMILNGGSAANFLSLYTLVEPGDEVVAVYPTYQQLTGIPESFGAVLRTLPLRPEQGFLPDPEELAALVTSRTKLICLNNPNNPTGALMERPLLERIVRIARDAGAWILCDEVYRFLVHNPKVRVPSVADLYERGVVTGSLSKCFSLAGLRIGWVVGPEAFIGDLFSHRDYTTISCGRLDDRLGCLALEHRGAILGRNLALLRRCASVLERWVDSEPRVSMVKPRAGTTAFLHYDHNLDSQTFCRRLYDRDRTLLVPGTCFDRDRWLRVGYAFAPDDLETGLGRVSSFLRQLESEGL</sequence>
<evidence type="ECO:0000313" key="4">
    <source>
        <dbReference type="Proteomes" id="UP000005096"/>
    </source>
</evidence>
<keyword evidence="1 3" id="KW-0808">Transferase</keyword>
<dbReference type="RefSeq" id="WP_006301555.1">
    <property type="nucleotide sequence ID" value="NZ_CM001022.1"/>
</dbReference>
<dbReference type="InterPro" id="IPR015421">
    <property type="entry name" value="PyrdxlP-dep_Trfase_major"/>
</dbReference>
<dbReference type="GO" id="GO:0008483">
    <property type="term" value="F:transaminase activity"/>
    <property type="evidence" value="ECO:0007669"/>
    <property type="project" value="UniProtKB-KW"/>
</dbReference>
<dbReference type="STRING" id="584708.Apau_1908"/>
<dbReference type="PANTHER" id="PTHR43510:SF1">
    <property type="entry name" value="AMINOTRANSFERASE FUNCTION, HYPOTHETICAL (EUROFUNG)"/>
    <property type="match status" value="1"/>
</dbReference>
<accession>E3CWG7</accession>
<reference evidence="3 4" key="1">
    <citation type="journal article" date="2010" name="Stand. Genomic Sci.">
        <title>Non-contiguous finished genome sequence of Aminomonas paucivorans type strain (GLU-3).</title>
        <authorList>
            <person name="Pitluck S."/>
            <person name="Yasawong M."/>
            <person name="Held B."/>
            <person name="Lapidus A."/>
            <person name="Nolan M."/>
            <person name="Copeland A."/>
            <person name="Lucas S."/>
            <person name="Del Rio T.G."/>
            <person name="Tice H."/>
            <person name="Cheng J.F."/>
            <person name="Chertkov O."/>
            <person name="Goodwin L."/>
            <person name="Tapia R."/>
            <person name="Han C."/>
            <person name="Liolios K."/>
            <person name="Ivanova N."/>
            <person name="Mavromatis K."/>
            <person name="Ovchinnikova G."/>
            <person name="Pati A."/>
            <person name="Chen A."/>
            <person name="Palaniappan K."/>
            <person name="Land M."/>
            <person name="Hauser L."/>
            <person name="Chang Y.J."/>
            <person name="Jeffries C.D."/>
            <person name="Pukall R."/>
            <person name="Spring S."/>
            <person name="Rohde M."/>
            <person name="Sikorski J."/>
            <person name="Goker M."/>
            <person name="Woyke T."/>
            <person name="Bristow J."/>
            <person name="Eisen J.A."/>
            <person name="Markowitz V."/>
            <person name="Hugenholtz P."/>
            <person name="Kyrpides N.C."/>
            <person name="Klenk H.P."/>
        </authorList>
    </citation>
    <scope>NUCLEOTIDE SEQUENCE [LARGE SCALE GENOMIC DNA]</scope>
    <source>
        <strain evidence="3 4">DSM 12260</strain>
    </source>
</reference>
<evidence type="ECO:0000259" key="2">
    <source>
        <dbReference type="Pfam" id="PF00155"/>
    </source>
</evidence>
<dbReference type="Gene3D" id="3.90.1150.10">
    <property type="entry name" value="Aspartate Aminotransferase, domain 1"/>
    <property type="match status" value="1"/>
</dbReference>
<dbReference type="HOGENOM" id="CLU_017584_4_4_0"/>
<gene>
    <name evidence="3" type="ORF">Apau_1908</name>
</gene>
<dbReference type="InterPro" id="IPR004838">
    <property type="entry name" value="NHTrfase_class1_PyrdxlP-BS"/>
</dbReference>
<dbReference type="CDD" id="cd00609">
    <property type="entry name" value="AAT_like"/>
    <property type="match status" value="1"/>
</dbReference>
<dbReference type="InterPro" id="IPR015422">
    <property type="entry name" value="PyrdxlP-dep_Trfase_small"/>
</dbReference>
<keyword evidence="1 3" id="KW-0032">Aminotransferase</keyword>
<dbReference type="PANTHER" id="PTHR43510">
    <property type="entry name" value="AMINOTRANSFERASE FUNCTION, HYPOTHETICAL (EUROFUNG)"/>
    <property type="match status" value="1"/>
</dbReference>
<dbReference type="Pfam" id="PF00155">
    <property type="entry name" value="Aminotran_1_2"/>
    <property type="match status" value="1"/>
</dbReference>
<dbReference type="Proteomes" id="UP000005096">
    <property type="component" value="Chromosome"/>
</dbReference>
<evidence type="ECO:0000256" key="1">
    <source>
        <dbReference type="RuleBase" id="RU000481"/>
    </source>
</evidence>
<comment type="similarity">
    <text evidence="1">Belongs to the class-I pyridoxal-phosphate-dependent aminotransferase family.</text>
</comment>
<dbReference type="OrthoDB" id="9802328at2"/>
<protein>
    <recommendedName>
        <fullName evidence="1">Aminotransferase</fullName>
        <ecNumber evidence="1">2.6.1.-</ecNumber>
    </recommendedName>
</protein>
<dbReference type="PaxDb" id="584708-Apau_1908"/>
<evidence type="ECO:0000313" key="3">
    <source>
        <dbReference type="EMBL" id="EFQ24322.1"/>
    </source>
</evidence>
<dbReference type="eggNOG" id="COG0436">
    <property type="taxonomic scope" value="Bacteria"/>
</dbReference>
<feature type="domain" description="Aminotransferase class I/classII large" evidence="2">
    <location>
        <begin position="54"/>
        <end position="362"/>
    </location>
</feature>
<keyword evidence="4" id="KW-1185">Reference proteome</keyword>
<dbReference type="AlphaFoldDB" id="E3CWG7"/>
<proteinExistence type="inferred from homology"/>
<dbReference type="EC" id="2.6.1.-" evidence="1"/>
<dbReference type="EMBL" id="CM001022">
    <property type="protein sequence ID" value="EFQ24322.1"/>
    <property type="molecule type" value="Genomic_DNA"/>
</dbReference>
<organism evidence="3 4">
    <name type="scientific">Aminomonas paucivorans DSM 12260</name>
    <dbReference type="NCBI Taxonomy" id="584708"/>
    <lineage>
        <taxon>Bacteria</taxon>
        <taxon>Thermotogati</taxon>
        <taxon>Synergistota</taxon>
        <taxon>Synergistia</taxon>
        <taxon>Synergistales</taxon>
        <taxon>Synergistaceae</taxon>
        <taxon>Aminomonas</taxon>
    </lineage>
</organism>
<name>E3CWG7_9BACT</name>
<dbReference type="InterPro" id="IPR004839">
    <property type="entry name" value="Aminotransferase_I/II_large"/>
</dbReference>
<comment type="cofactor">
    <cofactor evidence="1">
        <name>pyridoxal 5'-phosphate</name>
        <dbReference type="ChEBI" id="CHEBI:597326"/>
    </cofactor>
</comment>
<dbReference type="Gene3D" id="3.40.640.10">
    <property type="entry name" value="Type I PLP-dependent aspartate aminotransferase-like (Major domain)"/>
    <property type="match status" value="1"/>
</dbReference>
<dbReference type="SUPFAM" id="SSF53383">
    <property type="entry name" value="PLP-dependent transferases"/>
    <property type="match status" value="1"/>
</dbReference>
<dbReference type="PROSITE" id="PS00105">
    <property type="entry name" value="AA_TRANSFER_CLASS_1"/>
    <property type="match status" value="1"/>
</dbReference>
<dbReference type="GO" id="GO:0030170">
    <property type="term" value="F:pyridoxal phosphate binding"/>
    <property type="evidence" value="ECO:0007669"/>
    <property type="project" value="InterPro"/>
</dbReference>
<dbReference type="InterPro" id="IPR015424">
    <property type="entry name" value="PyrdxlP-dep_Trfase"/>
</dbReference>